<evidence type="ECO:0000256" key="1">
    <source>
        <dbReference type="ARBA" id="ARBA00005525"/>
    </source>
</evidence>
<dbReference type="SUPFAM" id="SSF51735">
    <property type="entry name" value="NAD(P)-binding Rossmann-fold domains"/>
    <property type="match status" value="1"/>
</dbReference>
<dbReference type="Gene3D" id="3.40.50.720">
    <property type="entry name" value="NAD(P)-binding Rossmann-like Domain"/>
    <property type="match status" value="1"/>
</dbReference>
<dbReference type="InterPro" id="IPR036291">
    <property type="entry name" value="NAD(P)-bd_dom_sf"/>
</dbReference>
<evidence type="ECO:0000259" key="8">
    <source>
        <dbReference type="Pfam" id="PF03807"/>
    </source>
</evidence>
<organism evidence="10 11">
    <name type="scientific">Amylolactobacillus amylotrophicus DSM 20534</name>
    <dbReference type="NCBI Taxonomy" id="1423722"/>
    <lineage>
        <taxon>Bacteria</taxon>
        <taxon>Bacillati</taxon>
        <taxon>Bacillota</taxon>
        <taxon>Bacilli</taxon>
        <taxon>Lactobacillales</taxon>
        <taxon>Lactobacillaceae</taxon>
        <taxon>Amylolactobacillus</taxon>
    </lineage>
</organism>
<keyword evidence="4 6" id="KW-0560">Oxidoreductase</keyword>
<dbReference type="SUPFAM" id="SSF48179">
    <property type="entry name" value="6-phosphogluconate dehydrogenase C-terminal domain-like"/>
    <property type="match status" value="1"/>
</dbReference>
<keyword evidence="6" id="KW-0963">Cytoplasm</keyword>
<keyword evidence="6" id="KW-0028">Amino-acid biosynthesis</keyword>
<dbReference type="Proteomes" id="UP000050909">
    <property type="component" value="Unassembled WGS sequence"/>
</dbReference>
<gene>
    <name evidence="6" type="primary">proC</name>
    <name evidence="10" type="ORF">FC62_GL000995</name>
</gene>
<dbReference type="FunFam" id="1.10.3730.10:FF:000001">
    <property type="entry name" value="Pyrroline-5-carboxylate reductase"/>
    <property type="match status" value="1"/>
</dbReference>
<reference evidence="10 11" key="1">
    <citation type="journal article" date="2015" name="Genome Announc.">
        <title>Expanding the biotechnology potential of lactobacilli through comparative genomics of 213 strains and associated genera.</title>
        <authorList>
            <person name="Sun Z."/>
            <person name="Harris H.M."/>
            <person name="McCann A."/>
            <person name="Guo C."/>
            <person name="Argimon S."/>
            <person name="Zhang W."/>
            <person name="Yang X."/>
            <person name="Jeffery I.B."/>
            <person name="Cooney J.C."/>
            <person name="Kagawa T.F."/>
            <person name="Liu W."/>
            <person name="Song Y."/>
            <person name="Salvetti E."/>
            <person name="Wrobel A."/>
            <person name="Rasinkangas P."/>
            <person name="Parkhill J."/>
            <person name="Rea M.C."/>
            <person name="O'Sullivan O."/>
            <person name="Ritari J."/>
            <person name="Douillard F.P."/>
            <person name="Paul Ross R."/>
            <person name="Yang R."/>
            <person name="Briner A.E."/>
            <person name="Felis G.E."/>
            <person name="de Vos W.M."/>
            <person name="Barrangou R."/>
            <person name="Klaenhammer T.R."/>
            <person name="Caufield P.W."/>
            <person name="Cui Y."/>
            <person name="Zhang H."/>
            <person name="O'Toole P.W."/>
        </authorList>
    </citation>
    <scope>NUCLEOTIDE SEQUENCE [LARGE SCALE GENOMIC DNA]</scope>
    <source>
        <strain evidence="10 11">DSM 20534</strain>
    </source>
</reference>
<comment type="similarity">
    <text evidence="1 6">Belongs to the pyrroline-5-carboxylate reductase family.</text>
</comment>
<dbReference type="EC" id="1.5.1.2" evidence="6"/>
<proteinExistence type="inferred from homology"/>
<evidence type="ECO:0000313" key="10">
    <source>
        <dbReference type="EMBL" id="KRK38216.1"/>
    </source>
</evidence>
<evidence type="ECO:0000256" key="5">
    <source>
        <dbReference type="ARBA" id="ARBA00058118"/>
    </source>
</evidence>
<dbReference type="InterPro" id="IPR053790">
    <property type="entry name" value="P5CR-like_CS"/>
</dbReference>
<dbReference type="UniPathway" id="UPA00098">
    <property type="reaction ID" value="UER00361"/>
</dbReference>
<comment type="catalytic activity">
    <reaction evidence="6">
        <text>L-proline + NAD(+) = (S)-1-pyrroline-5-carboxylate + NADH + 2 H(+)</text>
        <dbReference type="Rhea" id="RHEA:14105"/>
        <dbReference type="ChEBI" id="CHEBI:15378"/>
        <dbReference type="ChEBI" id="CHEBI:17388"/>
        <dbReference type="ChEBI" id="CHEBI:57540"/>
        <dbReference type="ChEBI" id="CHEBI:57945"/>
        <dbReference type="ChEBI" id="CHEBI:60039"/>
        <dbReference type="EC" id="1.5.1.2"/>
    </reaction>
</comment>
<keyword evidence="11" id="KW-1185">Reference proteome</keyword>
<dbReference type="GO" id="GO:0005737">
    <property type="term" value="C:cytoplasm"/>
    <property type="evidence" value="ECO:0007669"/>
    <property type="project" value="UniProtKB-SubCell"/>
</dbReference>
<dbReference type="PIRSF" id="PIRSF000193">
    <property type="entry name" value="Pyrrol-5-carb_rd"/>
    <property type="match status" value="1"/>
</dbReference>
<evidence type="ECO:0000313" key="11">
    <source>
        <dbReference type="Proteomes" id="UP000050909"/>
    </source>
</evidence>
<dbReference type="InterPro" id="IPR029036">
    <property type="entry name" value="P5CR_dimer"/>
</dbReference>
<keyword evidence="2 6" id="KW-0641">Proline biosynthesis</keyword>
<comment type="catalytic activity">
    <reaction evidence="6">
        <text>L-proline + NADP(+) = (S)-1-pyrroline-5-carboxylate + NADPH + 2 H(+)</text>
        <dbReference type="Rhea" id="RHEA:14109"/>
        <dbReference type="ChEBI" id="CHEBI:15378"/>
        <dbReference type="ChEBI" id="CHEBI:17388"/>
        <dbReference type="ChEBI" id="CHEBI:57783"/>
        <dbReference type="ChEBI" id="CHEBI:58349"/>
        <dbReference type="ChEBI" id="CHEBI:60039"/>
        <dbReference type="EC" id="1.5.1.2"/>
    </reaction>
</comment>
<evidence type="ECO:0000256" key="4">
    <source>
        <dbReference type="ARBA" id="ARBA00023002"/>
    </source>
</evidence>
<dbReference type="InterPro" id="IPR028939">
    <property type="entry name" value="P5C_Rdtase_cat_N"/>
</dbReference>
<feature type="binding site" evidence="7">
    <location>
        <begin position="6"/>
        <end position="11"/>
    </location>
    <ligand>
        <name>NADP(+)</name>
        <dbReference type="ChEBI" id="CHEBI:58349"/>
    </ligand>
</feature>
<comment type="subcellular location">
    <subcellularLocation>
        <location evidence="6">Cytoplasm</location>
    </subcellularLocation>
</comment>
<evidence type="ECO:0000256" key="2">
    <source>
        <dbReference type="ARBA" id="ARBA00022650"/>
    </source>
</evidence>
<name>A0A0R1GW81_9LACO</name>
<evidence type="ECO:0000259" key="9">
    <source>
        <dbReference type="Pfam" id="PF14748"/>
    </source>
</evidence>
<dbReference type="RefSeq" id="WP_056945864.1">
    <property type="nucleotide sequence ID" value="NZ_AZCV01000002.1"/>
</dbReference>
<comment type="caution">
    <text evidence="10">The sequence shown here is derived from an EMBL/GenBank/DDBJ whole genome shotgun (WGS) entry which is preliminary data.</text>
</comment>
<feature type="domain" description="Pyrroline-5-carboxylate reductase catalytic N-terminal" evidence="8">
    <location>
        <begin position="3"/>
        <end position="94"/>
    </location>
</feature>
<dbReference type="InterPro" id="IPR000304">
    <property type="entry name" value="Pyrroline-COOH_reductase"/>
</dbReference>
<sequence length="257" mass="26867">MNIYVLGAGSMGAALIAGLCNLENVSRENIYVLSGHTESTAKIAHKYQINPVGQLAEFSGADLVINATPVDVTRTILPKLASIITAETVVVSVAYGVDVPELKQLLGRVTGLIYMIPNIPVSVNQGVLAVDSTVDQASEDTPVMELLRGLGQIVRVEADLLDVVSAGGGSAPAFAAIFVEALADSMVLHGLGRKVAYQVAEQMLRGTASLLLDRQILPAQLKDLVASPGGSTIRGVNALEQHGFRAAVMEAITKTIA</sequence>
<feature type="domain" description="Pyrroline-5-carboxylate reductase dimerisation" evidence="9">
    <location>
        <begin position="159"/>
        <end position="256"/>
    </location>
</feature>
<dbReference type="EMBL" id="AZCV01000002">
    <property type="protein sequence ID" value="KRK38216.1"/>
    <property type="molecule type" value="Genomic_DNA"/>
</dbReference>
<accession>A0A0R1GW81</accession>
<evidence type="ECO:0000256" key="3">
    <source>
        <dbReference type="ARBA" id="ARBA00022857"/>
    </source>
</evidence>
<dbReference type="GO" id="GO:0055129">
    <property type="term" value="P:L-proline biosynthetic process"/>
    <property type="evidence" value="ECO:0007669"/>
    <property type="project" value="UniProtKB-UniRule"/>
</dbReference>
<dbReference type="InterPro" id="IPR008927">
    <property type="entry name" value="6-PGluconate_DH-like_C_sf"/>
</dbReference>
<dbReference type="PANTHER" id="PTHR11645">
    <property type="entry name" value="PYRROLINE-5-CARBOXYLATE REDUCTASE"/>
    <property type="match status" value="1"/>
</dbReference>
<dbReference type="Pfam" id="PF14748">
    <property type="entry name" value="P5CR_dimer"/>
    <property type="match status" value="1"/>
</dbReference>
<feature type="binding site" evidence="7">
    <location>
        <position position="34"/>
    </location>
    <ligand>
        <name>NADP(+)</name>
        <dbReference type="ChEBI" id="CHEBI:58349"/>
    </ligand>
</feature>
<comment type="pathway">
    <text evidence="6">Amino-acid biosynthesis; L-proline biosynthesis; L-proline from L-glutamate 5-semialdehyde: step 1/1.</text>
</comment>
<dbReference type="AlphaFoldDB" id="A0A0R1GW81"/>
<protein>
    <recommendedName>
        <fullName evidence="6">Pyrroline-5-carboxylate reductase</fullName>
        <shortName evidence="6">P5C reductase</shortName>
        <shortName evidence="6">P5CR</shortName>
        <ecNumber evidence="6">1.5.1.2</ecNumber>
    </recommendedName>
    <alternativeName>
        <fullName evidence="6">PCA reductase</fullName>
    </alternativeName>
</protein>
<evidence type="ECO:0000256" key="7">
    <source>
        <dbReference type="PIRSR" id="PIRSR000193-1"/>
    </source>
</evidence>
<dbReference type="PATRIC" id="fig|1423722.3.peg.1012"/>
<keyword evidence="3 6" id="KW-0521">NADP</keyword>
<dbReference type="Pfam" id="PF03807">
    <property type="entry name" value="F420_oxidored"/>
    <property type="match status" value="1"/>
</dbReference>
<evidence type="ECO:0000256" key="6">
    <source>
        <dbReference type="HAMAP-Rule" id="MF_01925"/>
    </source>
</evidence>
<dbReference type="HAMAP" id="MF_01925">
    <property type="entry name" value="P5C_reductase"/>
    <property type="match status" value="1"/>
</dbReference>
<dbReference type="GO" id="GO:0004735">
    <property type="term" value="F:pyrroline-5-carboxylate reductase activity"/>
    <property type="evidence" value="ECO:0007669"/>
    <property type="project" value="UniProtKB-UniRule"/>
</dbReference>
<comment type="function">
    <text evidence="5 6">Catalyzes the reduction of 1-pyrroline-5-carboxylate (PCA) to L-proline.</text>
</comment>
<dbReference type="PROSITE" id="PS00521">
    <property type="entry name" value="P5CR"/>
    <property type="match status" value="1"/>
</dbReference>
<dbReference type="PANTHER" id="PTHR11645:SF0">
    <property type="entry name" value="PYRROLINE-5-CARBOXYLATE REDUCTASE 3"/>
    <property type="match status" value="1"/>
</dbReference>
<dbReference type="Gene3D" id="1.10.3730.10">
    <property type="entry name" value="ProC C-terminal domain-like"/>
    <property type="match status" value="1"/>
</dbReference>